<dbReference type="GO" id="GO:0032259">
    <property type="term" value="P:methylation"/>
    <property type="evidence" value="ECO:0007669"/>
    <property type="project" value="UniProtKB-KW"/>
</dbReference>
<sequence>MKLKQILSSLVSPALLKILTVVFLISVGLTTSWDLVRATPKDSSLSNPTLAQVIASPHRSAKNRARDRDRHPKETLEFLGLRPNYTVVELWSGGGWYTEILAPFLRDRGQLIATNFDTTKSKPAKAFQEKLTTNPDIFGKVKVVTIEPPQKLKLAPNNSVDLVLTFRNIHNWITGGYADKVYAAAFQALKPNGIFGVEEHRAKAGTSLQESAKTGYLDEKSVIAEIEKVGFKFVSKSEINANPKDTKDYVDGVWTLPPTLRQGEKDKERYLAIGESDRMTLKFIKPASLDRVLP</sequence>
<gene>
    <name evidence="1" type="ORF">V2H45_24670</name>
</gene>
<name>A0AAW9Q7K4_9CYAN</name>
<evidence type="ECO:0000313" key="2">
    <source>
        <dbReference type="Proteomes" id="UP001333818"/>
    </source>
</evidence>
<dbReference type="RefSeq" id="WP_330486378.1">
    <property type="nucleotide sequence ID" value="NZ_JAZBJZ010000193.1"/>
</dbReference>
<dbReference type="AlphaFoldDB" id="A0AAW9Q7K4"/>
<dbReference type="SUPFAM" id="SSF53335">
    <property type="entry name" value="S-adenosyl-L-methionine-dependent methyltransferases"/>
    <property type="match status" value="1"/>
</dbReference>
<organism evidence="1 2">
    <name type="scientific">Tumidithrix elongata BACA0141</name>
    <dbReference type="NCBI Taxonomy" id="2716417"/>
    <lineage>
        <taxon>Bacteria</taxon>
        <taxon>Bacillati</taxon>
        <taxon>Cyanobacteriota</taxon>
        <taxon>Cyanophyceae</taxon>
        <taxon>Pseudanabaenales</taxon>
        <taxon>Pseudanabaenaceae</taxon>
        <taxon>Tumidithrix</taxon>
        <taxon>Tumidithrix elongata</taxon>
    </lineage>
</organism>
<dbReference type="InterPro" id="IPR016980">
    <property type="entry name" value="S-AdoMet-dep_MeTrfase_Alr7345"/>
</dbReference>
<protein>
    <submittedName>
        <fullName evidence="1">Methyltransferase</fullName>
    </submittedName>
</protein>
<keyword evidence="2" id="KW-1185">Reference proteome</keyword>
<dbReference type="InterPro" id="IPR029063">
    <property type="entry name" value="SAM-dependent_MTases_sf"/>
</dbReference>
<dbReference type="Proteomes" id="UP001333818">
    <property type="component" value="Unassembled WGS sequence"/>
</dbReference>
<comment type="caution">
    <text evidence="1">The sequence shown here is derived from an EMBL/GenBank/DDBJ whole genome shotgun (WGS) entry which is preliminary data.</text>
</comment>
<dbReference type="EMBL" id="JAZBJZ010000193">
    <property type="protein sequence ID" value="MEE3719939.1"/>
    <property type="molecule type" value="Genomic_DNA"/>
</dbReference>
<keyword evidence="1" id="KW-0489">Methyltransferase</keyword>
<dbReference type="Gene3D" id="3.40.50.150">
    <property type="entry name" value="Vaccinia Virus protein VP39"/>
    <property type="match status" value="1"/>
</dbReference>
<proteinExistence type="predicted"/>
<reference evidence="1" key="1">
    <citation type="submission" date="2024-01" db="EMBL/GenBank/DDBJ databases">
        <title>Bank of Algae and Cyanobacteria of the Azores (BACA) strain genomes.</title>
        <authorList>
            <person name="Luz R."/>
            <person name="Cordeiro R."/>
            <person name="Fonseca A."/>
            <person name="Goncalves V."/>
        </authorList>
    </citation>
    <scope>NUCLEOTIDE SEQUENCE</scope>
    <source>
        <strain evidence="1">BACA0141</strain>
    </source>
</reference>
<evidence type="ECO:0000313" key="1">
    <source>
        <dbReference type="EMBL" id="MEE3719939.1"/>
    </source>
</evidence>
<dbReference type="GO" id="GO:0008168">
    <property type="term" value="F:methyltransferase activity"/>
    <property type="evidence" value="ECO:0007669"/>
    <property type="project" value="UniProtKB-KW"/>
</dbReference>
<accession>A0AAW9Q7K4</accession>
<dbReference type="PIRSF" id="PIRSF031679">
    <property type="entry name" value="Mtase_Alr7345_prd"/>
    <property type="match status" value="1"/>
</dbReference>
<keyword evidence="1" id="KW-0808">Transferase</keyword>